<reference evidence="2" key="1">
    <citation type="submission" date="2020-05" db="EMBL/GenBank/DDBJ databases">
        <authorList>
            <person name="Chiriac C."/>
            <person name="Salcher M."/>
            <person name="Ghai R."/>
            <person name="Kavagutti S V."/>
        </authorList>
    </citation>
    <scope>NUCLEOTIDE SEQUENCE</scope>
</reference>
<dbReference type="AlphaFoldDB" id="A0A6J6CWY5"/>
<dbReference type="Pfam" id="PF09359">
    <property type="entry name" value="VTC"/>
    <property type="match status" value="1"/>
</dbReference>
<dbReference type="InterPro" id="IPR018966">
    <property type="entry name" value="VTC_domain"/>
</dbReference>
<dbReference type="GO" id="GO:0006799">
    <property type="term" value="P:polyphosphate biosynthetic process"/>
    <property type="evidence" value="ECO:0007669"/>
    <property type="project" value="UniProtKB-ARBA"/>
</dbReference>
<organism evidence="2">
    <name type="scientific">freshwater metagenome</name>
    <dbReference type="NCBI Taxonomy" id="449393"/>
    <lineage>
        <taxon>unclassified sequences</taxon>
        <taxon>metagenomes</taxon>
        <taxon>ecological metagenomes</taxon>
    </lineage>
</organism>
<dbReference type="InterPro" id="IPR042267">
    <property type="entry name" value="VTC_sf"/>
</dbReference>
<accession>A0A6J6CWY5</accession>
<dbReference type="Gene3D" id="3.20.100.30">
    <property type="entry name" value="VTC, catalytic tunnel domain"/>
    <property type="match status" value="1"/>
</dbReference>
<proteinExistence type="predicted"/>
<gene>
    <name evidence="2" type="ORF">UFOPK1572_00420</name>
</gene>
<feature type="domain" description="VTC" evidence="1">
    <location>
        <begin position="24"/>
        <end position="231"/>
    </location>
</feature>
<evidence type="ECO:0000259" key="1">
    <source>
        <dbReference type="Pfam" id="PF09359"/>
    </source>
</evidence>
<evidence type="ECO:0000313" key="2">
    <source>
        <dbReference type="EMBL" id="CAB4554743.1"/>
    </source>
</evidence>
<name>A0A6J6CWY5_9ZZZZ</name>
<sequence>MDALSRFATISLEELSSQAELLRRFDTKYIVPLPQLNSLYDALPAATRILAVNGISETSYVTNYYDSADLHTYFDHLKQRRKRFKIRTRYYDEPANGYLEIKIKMPRGQTQKVRWALDVNDVMSPLQEPHTTMLTDALLNVSYEGLTRPYSQTLQTTFERSTLFDPHAHERITIDTHLEATLGNSSINLGATHAIVEIKSSTQSSQTHRIFTHMGIRPRSVSKYCVAMTALRPELGGSPWKSALHLLKP</sequence>
<protein>
    <submittedName>
        <fullName evidence="2">Unannotated protein</fullName>
    </submittedName>
</protein>
<dbReference type="EMBL" id="CAEZTC010000036">
    <property type="protein sequence ID" value="CAB4554743.1"/>
    <property type="molecule type" value="Genomic_DNA"/>
</dbReference>